<dbReference type="AlphaFoldDB" id="A0A0S3T9W9"/>
<dbReference type="Proteomes" id="UP000291084">
    <property type="component" value="Chromosome 11"/>
</dbReference>
<evidence type="ECO:0000313" key="2">
    <source>
        <dbReference type="Proteomes" id="UP000291084"/>
    </source>
</evidence>
<gene>
    <name evidence="1" type="primary">Vigan.11G113200</name>
    <name evidence="1" type="ORF">VIGAN_11113200</name>
</gene>
<accession>A0A0S3T9W9</accession>
<evidence type="ECO:0000313" key="1">
    <source>
        <dbReference type="EMBL" id="BAU01813.1"/>
    </source>
</evidence>
<sequence length="86" mass="9975">THFFFQSYSFPAPFIHVFWTSNRVWSIRARSMARRKFLSPPFWVQIMGSSVFHSSLSLLRTNGRHTPPSFSPLAPPAPLSSVNYRF</sequence>
<keyword evidence="2" id="KW-1185">Reference proteome</keyword>
<reference evidence="1 2" key="1">
    <citation type="journal article" date="2015" name="Sci. Rep.">
        <title>The power of single molecule real-time sequencing technology in the de novo assembly of a eukaryotic genome.</title>
        <authorList>
            <person name="Sakai H."/>
            <person name="Naito K."/>
            <person name="Ogiso-Tanaka E."/>
            <person name="Takahashi Y."/>
            <person name="Iseki K."/>
            <person name="Muto C."/>
            <person name="Satou K."/>
            <person name="Teruya K."/>
            <person name="Shiroma A."/>
            <person name="Shimoji M."/>
            <person name="Hirano T."/>
            <person name="Itoh T."/>
            <person name="Kaga A."/>
            <person name="Tomooka N."/>
        </authorList>
    </citation>
    <scope>NUCLEOTIDE SEQUENCE [LARGE SCALE GENOMIC DNA]</scope>
    <source>
        <strain evidence="2">cv. Shumari</strain>
    </source>
</reference>
<name>A0A0S3T9W9_PHAAN</name>
<dbReference type="EMBL" id="AP015044">
    <property type="protein sequence ID" value="BAU01813.1"/>
    <property type="molecule type" value="Genomic_DNA"/>
</dbReference>
<feature type="non-terminal residue" evidence="1">
    <location>
        <position position="1"/>
    </location>
</feature>
<proteinExistence type="predicted"/>
<protein>
    <submittedName>
        <fullName evidence="1">Uncharacterized protein</fullName>
    </submittedName>
</protein>
<organism evidence="1 2">
    <name type="scientific">Vigna angularis var. angularis</name>
    <dbReference type="NCBI Taxonomy" id="157739"/>
    <lineage>
        <taxon>Eukaryota</taxon>
        <taxon>Viridiplantae</taxon>
        <taxon>Streptophyta</taxon>
        <taxon>Embryophyta</taxon>
        <taxon>Tracheophyta</taxon>
        <taxon>Spermatophyta</taxon>
        <taxon>Magnoliopsida</taxon>
        <taxon>eudicotyledons</taxon>
        <taxon>Gunneridae</taxon>
        <taxon>Pentapetalae</taxon>
        <taxon>rosids</taxon>
        <taxon>fabids</taxon>
        <taxon>Fabales</taxon>
        <taxon>Fabaceae</taxon>
        <taxon>Papilionoideae</taxon>
        <taxon>50 kb inversion clade</taxon>
        <taxon>NPAAA clade</taxon>
        <taxon>indigoferoid/millettioid clade</taxon>
        <taxon>Phaseoleae</taxon>
        <taxon>Vigna</taxon>
    </lineage>
</organism>